<dbReference type="Proteomes" id="UP000196368">
    <property type="component" value="Unassembled WGS sequence"/>
</dbReference>
<evidence type="ECO:0000256" key="2">
    <source>
        <dbReference type="ARBA" id="ARBA00023315"/>
    </source>
</evidence>
<dbReference type="PROSITE" id="PS51186">
    <property type="entry name" value="GNAT"/>
    <property type="match status" value="1"/>
</dbReference>
<evidence type="ECO:0000256" key="1">
    <source>
        <dbReference type="ARBA" id="ARBA00022679"/>
    </source>
</evidence>
<dbReference type="PANTHER" id="PTHR43877">
    <property type="entry name" value="AMINOALKYLPHOSPHONATE N-ACETYLTRANSFERASE-RELATED-RELATED"/>
    <property type="match status" value="1"/>
</dbReference>
<dbReference type="Pfam" id="PF00583">
    <property type="entry name" value="Acetyltransf_1"/>
    <property type="match status" value="1"/>
</dbReference>
<feature type="domain" description="N-acetyltransferase" evidence="3">
    <location>
        <begin position="1"/>
        <end position="144"/>
    </location>
</feature>
<accession>A0A1Y4DDX7</accession>
<sequence>MKMRPAVTLDAPRLAWIESTQPMSAHWGEKGFAGEIANAASHIWCWEENGEVQGFLALRLAADMGEILNFAVCPARCRRGIGFRLLAHALRDVRARGGRTVTLEVNVTNLPAISLYTKAGFSEWGRREKFYGGTDDALIMGIRL</sequence>
<reference evidence="5" key="1">
    <citation type="submission" date="2017-04" db="EMBL/GenBank/DDBJ databases">
        <title>Function of individual gut microbiota members based on whole genome sequencing of pure cultures obtained from chicken caecum.</title>
        <authorList>
            <person name="Medvecky M."/>
            <person name="Cejkova D."/>
            <person name="Polansky O."/>
            <person name="Karasova D."/>
            <person name="Kubasova T."/>
            <person name="Cizek A."/>
            <person name="Rychlik I."/>
        </authorList>
    </citation>
    <scope>NUCLEOTIDE SEQUENCE [LARGE SCALE GENOMIC DNA]</scope>
    <source>
        <strain evidence="5">An273</strain>
    </source>
</reference>
<gene>
    <name evidence="4" type="ORF">B5F75_00675</name>
</gene>
<proteinExistence type="predicted"/>
<name>A0A1Y4DDX7_9BACT</name>
<comment type="caution">
    <text evidence="4">The sequence shown here is derived from an EMBL/GenBank/DDBJ whole genome shotgun (WGS) entry which is preliminary data.</text>
</comment>
<protein>
    <recommendedName>
        <fullName evidence="3">N-acetyltransferase domain-containing protein</fullName>
    </recommendedName>
</protein>
<dbReference type="SUPFAM" id="SSF55729">
    <property type="entry name" value="Acyl-CoA N-acyltransferases (Nat)"/>
    <property type="match status" value="1"/>
</dbReference>
<keyword evidence="1" id="KW-0808">Transferase</keyword>
<dbReference type="OrthoDB" id="529907at2"/>
<dbReference type="Gene3D" id="3.40.630.30">
    <property type="match status" value="1"/>
</dbReference>
<dbReference type="InterPro" id="IPR016181">
    <property type="entry name" value="Acyl_CoA_acyltransferase"/>
</dbReference>
<keyword evidence="2" id="KW-0012">Acyltransferase</keyword>
<dbReference type="EMBL" id="NFJD01000001">
    <property type="protein sequence ID" value="OUO57324.1"/>
    <property type="molecule type" value="Genomic_DNA"/>
</dbReference>
<dbReference type="InterPro" id="IPR000182">
    <property type="entry name" value="GNAT_dom"/>
</dbReference>
<dbReference type="RefSeq" id="WP_087286416.1">
    <property type="nucleotide sequence ID" value="NZ_NFJD01000001.1"/>
</dbReference>
<dbReference type="CDD" id="cd04301">
    <property type="entry name" value="NAT_SF"/>
    <property type="match status" value="1"/>
</dbReference>
<dbReference type="GO" id="GO:0016747">
    <property type="term" value="F:acyltransferase activity, transferring groups other than amino-acyl groups"/>
    <property type="evidence" value="ECO:0007669"/>
    <property type="project" value="InterPro"/>
</dbReference>
<evidence type="ECO:0000313" key="5">
    <source>
        <dbReference type="Proteomes" id="UP000196368"/>
    </source>
</evidence>
<organism evidence="4 5">
    <name type="scientific">Candidatus Avelusimicrobium gallicola</name>
    <dbReference type="NCBI Taxonomy" id="2562704"/>
    <lineage>
        <taxon>Bacteria</taxon>
        <taxon>Pseudomonadati</taxon>
        <taxon>Elusimicrobiota</taxon>
        <taxon>Elusimicrobia</taxon>
        <taxon>Elusimicrobiales</taxon>
        <taxon>Elusimicrobiaceae</taxon>
        <taxon>Candidatus Avelusimicrobium</taxon>
    </lineage>
</organism>
<evidence type="ECO:0000259" key="3">
    <source>
        <dbReference type="PROSITE" id="PS51186"/>
    </source>
</evidence>
<keyword evidence="5" id="KW-1185">Reference proteome</keyword>
<evidence type="ECO:0000313" key="4">
    <source>
        <dbReference type="EMBL" id="OUO57324.1"/>
    </source>
</evidence>
<dbReference type="InterPro" id="IPR050832">
    <property type="entry name" value="Bact_Acetyltransf"/>
</dbReference>
<dbReference type="AlphaFoldDB" id="A0A1Y4DDX7"/>